<evidence type="ECO:0000256" key="3">
    <source>
        <dbReference type="ARBA" id="ARBA00022769"/>
    </source>
</evidence>
<keyword evidence="5" id="KW-0234">DNA repair</keyword>
<name>A0A2H0LZQ6_9BACT</name>
<dbReference type="FunFam" id="3.40.1440.10:FF:000001">
    <property type="entry name" value="UvrABC system protein C"/>
    <property type="match status" value="1"/>
</dbReference>
<comment type="caution">
    <text evidence="7">The sequence shown here is derived from an EMBL/GenBank/DDBJ whole genome shotgun (WGS) entry which is preliminary data.</text>
</comment>
<keyword evidence="1" id="KW-0963">Cytoplasm</keyword>
<dbReference type="PANTHER" id="PTHR30562:SF1">
    <property type="entry name" value="UVRABC SYSTEM PROTEIN C"/>
    <property type="match status" value="1"/>
</dbReference>
<dbReference type="Proteomes" id="UP000229641">
    <property type="component" value="Unassembled WGS sequence"/>
</dbReference>
<dbReference type="PANTHER" id="PTHR30562">
    <property type="entry name" value="UVRC/OXIDOREDUCTASE"/>
    <property type="match status" value="1"/>
</dbReference>
<dbReference type="GO" id="GO:0009380">
    <property type="term" value="C:excinuclease repair complex"/>
    <property type="evidence" value="ECO:0007669"/>
    <property type="project" value="TreeGrafter"/>
</dbReference>
<dbReference type="GO" id="GO:0006289">
    <property type="term" value="P:nucleotide-excision repair"/>
    <property type="evidence" value="ECO:0007669"/>
    <property type="project" value="InterPro"/>
</dbReference>
<feature type="domain" description="GIY-YIG" evidence="6">
    <location>
        <begin position="17"/>
        <end position="95"/>
    </location>
</feature>
<dbReference type="GO" id="GO:0004518">
    <property type="term" value="F:nuclease activity"/>
    <property type="evidence" value="ECO:0007669"/>
    <property type="project" value="UniProtKB-KW"/>
</dbReference>
<organism evidence="7 8">
    <name type="scientific">Candidatus Ghiorseimicrobium undicola</name>
    <dbReference type="NCBI Taxonomy" id="1974746"/>
    <lineage>
        <taxon>Bacteria</taxon>
        <taxon>Pseudomonadati</taxon>
        <taxon>Candidatus Omnitrophota</taxon>
        <taxon>Candidatus Ghiorseimicrobium</taxon>
    </lineage>
</organism>
<feature type="non-terminal residue" evidence="7">
    <location>
        <position position="134"/>
    </location>
</feature>
<sequence length="134" mass="15084">MIKTTDNLKQKIASIPDRPGVYLMKDAGSGVIYIGKAASLKKRVASYFSKQYGSAKQMAMVEKISDIDYILTDSEAEALILEAALIKKERPQYNVSLRDDKNYPLLKITSENFPRLLAVRRRLDDGAVYFGPYT</sequence>
<keyword evidence="2" id="KW-0227">DNA damage</keyword>
<protein>
    <recommendedName>
        <fullName evidence="6">GIY-YIG domain-containing protein</fullName>
    </recommendedName>
</protein>
<dbReference type="PROSITE" id="PS50164">
    <property type="entry name" value="GIY_YIG"/>
    <property type="match status" value="1"/>
</dbReference>
<gene>
    <name evidence="7" type="ORF">COV72_00675</name>
</gene>
<dbReference type="AlphaFoldDB" id="A0A2H0LZQ6"/>
<dbReference type="InterPro" id="IPR000305">
    <property type="entry name" value="GIY-YIG_endonuc"/>
</dbReference>
<dbReference type="InterPro" id="IPR050066">
    <property type="entry name" value="UvrABC_protein_C"/>
</dbReference>
<dbReference type="Gene3D" id="3.40.1440.10">
    <property type="entry name" value="GIY-YIG endonuclease"/>
    <property type="match status" value="1"/>
</dbReference>
<evidence type="ECO:0000256" key="2">
    <source>
        <dbReference type="ARBA" id="ARBA00022763"/>
    </source>
</evidence>
<reference evidence="7 8" key="1">
    <citation type="submission" date="2017-09" db="EMBL/GenBank/DDBJ databases">
        <title>Depth-based differentiation of microbial function through sediment-hosted aquifers and enrichment of novel symbionts in the deep terrestrial subsurface.</title>
        <authorList>
            <person name="Probst A.J."/>
            <person name="Ladd B."/>
            <person name="Jarett J.K."/>
            <person name="Geller-Mcgrath D.E."/>
            <person name="Sieber C.M."/>
            <person name="Emerson J.B."/>
            <person name="Anantharaman K."/>
            <person name="Thomas B.C."/>
            <person name="Malmstrom R."/>
            <person name="Stieglmeier M."/>
            <person name="Klingl A."/>
            <person name="Woyke T."/>
            <person name="Ryan C.M."/>
            <person name="Banfield J.F."/>
        </authorList>
    </citation>
    <scope>NUCLEOTIDE SEQUENCE [LARGE SCALE GENOMIC DNA]</scope>
    <source>
        <strain evidence="7">CG11_big_fil_rev_8_21_14_0_20_42_13</strain>
    </source>
</reference>
<evidence type="ECO:0000256" key="1">
    <source>
        <dbReference type="ARBA" id="ARBA00022490"/>
    </source>
</evidence>
<dbReference type="Pfam" id="PF01541">
    <property type="entry name" value="GIY-YIG"/>
    <property type="match status" value="1"/>
</dbReference>
<dbReference type="SMART" id="SM00465">
    <property type="entry name" value="GIYc"/>
    <property type="match status" value="1"/>
</dbReference>
<dbReference type="SUPFAM" id="SSF82771">
    <property type="entry name" value="GIY-YIG endonuclease"/>
    <property type="match status" value="1"/>
</dbReference>
<accession>A0A2H0LZQ6</accession>
<dbReference type="InterPro" id="IPR047296">
    <property type="entry name" value="GIY-YIG_UvrC_Cho"/>
</dbReference>
<dbReference type="CDD" id="cd10434">
    <property type="entry name" value="GIY-YIG_UvrC_Cho"/>
    <property type="match status" value="1"/>
</dbReference>
<keyword evidence="4" id="KW-0267">Excision nuclease</keyword>
<dbReference type="InterPro" id="IPR035901">
    <property type="entry name" value="GIY-YIG_endonuc_sf"/>
</dbReference>
<dbReference type="EMBL" id="PCWA01000012">
    <property type="protein sequence ID" value="PIQ89909.1"/>
    <property type="molecule type" value="Genomic_DNA"/>
</dbReference>
<evidence type="ECO:0000313" key="8">
    <source>
        <dbReference type="Proteomes" id="UP000229641"/>
    </source>
</evidence>
<evidence type="ECO:0000313" key="7">
    <source>
        <dbReference type="EMBL" id="PIQ89909.1"/>
    </source>
</evidence>
<keyword evidence="3" id="KW-0228">DNA excision</keyword>
<evidence type="ECO:0000259" key="6">
    <source>
        <dbReference type="PROSITE" id="PS50164"/>
    </source>
</evidence>
<evidence type="ECO:0000256" key="4">
    <source>
        <dbReference type="ARBA" id="ARBA00022881"/>
    </source>
</evidence>
<proteinExistence type="predicted"/>
<evidence type="ECO:0000256" key="5">
    <source>
        <dbReference type="ARBA" id="ARBA00023204"/>
    </source>
</evidence>